<dbReference type="EMBL" id="BMUB01000035">
    <property type="protein sequence ID" value="GGV05124.1"/>
    <property type="molecule type" value="Genomic_DNA"/>
</dbReference>
<dbReference type="AlphaFoldDB" id="A0A8H9HZ47"/>
<comment type="caution">
    <text evidence="2">The sequence shown here is derived from an EMBL/GenBank/DDBJ whole genome shotgun (WGS) entry which is preliminary data.</text>
</comment>
<dbReference type="Proteomes" id="UP000610124">
    <property type="component" value="Unassembled WGS sequence"/>
</dbReference>
<organism evidence="2 3">
    <name type="scientific">Kitasatospora aureofaciens</name>
    <name type="common">Streptomyces aureofaciens</name>
    <dbReference type="NCBI Taxonomy" id="1894"/>
    <lineage>
        <taxon>Bacteria</taxon>
        <taxon>Bacillati</taxon>
        <taxon>Actinomycetota</taxon>
        <taxon>Actinomycetes</taxon>
        <taxon>Kitasatosporales</taxon>
        <taxon>Streptomycetaceae</taxon>
        <taxon>Kitasatospora</taxon>
    </lineage>
</organism>
<gene>
    <name evidence="2" type="ORF">GCM10010502_69970</name>
</gene>
<feature type="region of interest" description="Disordered" evidence="1">
    <location>
        <begin position="1"/>
        <end position="52"/>
    </location>
</feature>
<reference evidence="2" key="1">
    <citation type="journal article" date="2014" name="Int. J. Syst. Evol. Microbiol.">
        <title>Complete genome sequence of Corynebacterium casei LMG S-19264T (=DSM 44701T), isolated from a smear-ripened cheese.</title>
        <authorList>
            <consortium name="US DOE Joint Genome Institute (JGI-PGF)"/>
            <person name="Walter F."/>
            <person name="Albersmeier A."/>
            <person name="Kalinowski J."/>
            <person name="Ruckert C."/>
        </authorList>
    </citation>
    <scope>NUCLEOTIDE SEQUENCE</scope>
    <source>
        <strain evidence="2">JCM 4434</strain>
    </source>
</reference>
<evidence type="ECO:0000313" key="2">
    <source>
        <dbReference type="EMBL" id="GGV05124.1"/>
    </source>
</evidence>
<reference evidence="2" key="2">
    <citation type="submission" date="2020-09" db="EMBL/GenBank/DDBJ databases">
        <authorList>
            <person name="Sun Q."/>
            <person name="Ohkuma M."/>
        </authorList>
    </citation>
    <scope>NUCLEOTIDE SEQUENCE</scope>
    <source>
        <strain evidence="2">JCM 4434</strain>
    </source>
</reference>
<proteinExistence type="predicted"/>
<name>A0A8H9HZ47_KITAU</name>
<protein>
    <submittedName>
        <fullName evidence="2">Uncharacterized protein</fullName>
    </submittedName>
</protein>
<evidence type="ECO:0000313" key="3">
    <source>
        <dbReference type="Proteomes" id="UP000610124"/>
    </source>
</evidence>
<accession>A0A8H9HZ47</accession>
<evidence type="ECO:0000256" key="1">
    <source>
        <dbReference type="SAM" id="MobiDB-lite"/>
    </source>
</evidence>
<sequence length="52" mass="5276">MEELGTRGRPTLRRAGGRPLARDAAQRARAARPHGGTGFGGLGAYPSSTAAA</sequence>